<name>A0A2T3MLZ3_9GAMM</name>
<proteinExistence type="predicted"/>
<accession>A0A2T3MLZ3</accession>
<dbReference type="RefSeq" id="WP_107285496.1">
    <property type="nucleotide sequence ID" value="NZ_PYMC01000048.1"/>
</dbReference>
<reference evidence="2 3" key="1">
    <citation type="submission" date="2018-03" db="EMBL/GenBank/DDBJ databases">
        <title>Whole genome sequencing of Histamine producing bacteria.</title>
        <authorList>
            <person name="Butler K."/>
        </authorList>
    </citation>
    <scope>NUCLEOTIDE SEQUENCE [LARGE SCALE GENOMIC DNA]</scope>
    <source>
        <strain evidence="2 3">DSM 16190</strain>
    </source>
</reference>
<gene>
    <name evidence="2" type="ORF">C9I89_22195</name>
</gene>
<dbReference type="EMBL" id="PYMC01000048">
    <property type="protein sequence ID" value="PSV97486.1"/>
    <property type="molecule type" value="Genomic_DNA"/>
</dbReference>
<feature type="signal peptide" evidence="1">
    <location>
        <begin position="1"/>
        <end position="19"/>
    </location>
</feature>
<dbReference type="AlphaFoldDB" id="A0A2T3MLZ3"/>
<dbReference type="Proteomes" id="UP000240904">
    <property type="component" value="Unassembled WGS sequence"/>
</dbReference>
<keyword evidence="3" id="KW-1185">Reference proteome</keyword>
<evidence type="ECO:0000313" key="2">
    <source>
        <dbReference type="EMBL" id="PSV97486.1"/>
    </source>
</evidence>
<dbReference type="OrthoDB" id="1433614at2"/>
<evidence type="ECO:0000313" key="3">
    <source>
        <dbReference type="Proteomes" id="UP000240904"/>
    </source>
</evidence>
<protein>
    <submittedName>
        <fullName evidence="2">Uncharacterized protein</fullName>
    </submittedName>
</protein>
<organism evidence="2 3">
    <name type="scientific">Photobacterium lipolyticum</name>
    <dbReference type="NCBI Taxonomy" id="266810"/>
    <lineage>
        <taxon>Bacteria</taxon>
        <taxon>Pseudomonadati</taxon>
        <taxon>Pseudomonadota</taxon>
        <taxon>Gammaproteobacteria</taxon>
        <taxon>Vibrionales</taxon>
        <taxon>Vibrionaceae</taxon>
        <taxon>Photobacterium</taxon>
    </lineage>
</organism>
<comment type="caution">
    <text evidence="2">The sequence shown here is derived from an EMBL/GenBank/DDBJ whole genome shotgun (WGS) entry which is preliminary data.</text>
</comment>
<evidence type="ECO:0000256" key="1">
    <source>
        <dbReference type="SAM" id="SignalP"/>
    </source>
</evidence>
<sequence>MKNILALFLVALLSFGVSAGGGSMNNHPRYAENPIYLIFEAYIQDVIGYLPEEKAQSIQSMNLQKVFGSKASEWRSVMKETLHLSDTIDIAILDLWYRNRDQFKSQDGTYEAIWFSQVFTDEYMKKGSQVDVWPEGALDAAKKRIQQAQLVDQT</sequence>
<feature type="chain" id="PRO_5015456396" evidence="1">
    <location>
        <begin position="20"/>
        <end position="154"/>
    </location>
</feature>
<keyword evidence="1" id="KW-0732">Signal</keyword>